<dbReference type="Proteomes" id="UP000796880">
    <property type="component" value="Unassembled WGS sequence"/>
</dbReference>
<reference evidence="1" key="1">
    <citation type="submission" date="2020-03" db="EMBL/GenBank/DDBJ databases">
        <title>A high-quality chromosome-level genome assembly of a woody plant with both climbing and erect habits, Rhamnella rubrinervis.</title>
        <authorList>
            <person name="Lu Z."/>
            <person name="Yang Y."/>
            <person name="Zhu X."/>
            <person name="Sun Y."/>
        </authorList>
    </citation>
    <scope>NUCLEOTIDE SEQUENCE</scope>
    <source>
        <strain evidence="1">BYM</strain>
        <tissue evidence="1">Leaf</tissue>
    </source>
</reference>
<proteinExistence type="predicted"/>
<evidence type="ECO:0008006" key="3">
    <source>
        <dbReference type="Google" id="ProtNLM"/>
    </source>
</evidence>
<dbReference type="PANTHER" id="PTHR33509">
    <property type="entry name" value="LATE EMBRYOGENIS ABUNDANT PROTEIN 2-RELATED"/>
    <property type="match status" value="1"/>
</dbReference>
<evidence type="ECO:0000313" key="2">
    <source>
        <dbReference type="Proteomes" id="UP000796880"/>
    </source>
</evidence>
<dbReference type="AlphaFoldDB" id="A0A8K0HGX1"/>
<dbReference type="EMBL" id="VOIH02000003">
    <property type="protein sequence ID" value="KAF3451959.1"/>
    <property type="molecule type" value="Genomic_DNA"/>
</dbReference>
<dbReference type="Pfam" id="PF03242">
    <property type="entry name" value="LEA_3a"/>
    <property type="match status" value="1"/>
</dbReference>
<dbReference type="OrthoDB" id="780319at2759"/>
<sequence length="94" mass="10573">MVKFPTSPYPFLIRRRAYAVASAENVIRVAVVQSPAGTVTRKAAASATTTTDKKENFWMRDPNTGNWIPETHFGENQIDAAELREKFLPKHKPT</sequence>
<protein>
    <recommendedName>
        <fullName evidence="3">Late embryogenesis abundant protein</fullName>
    </recommendedName>
</protein>
<dbReference type="PANTHER" id="PTHR33509:SF21">
    <property type="entry name" value="OS02G0564600 PROTEIN"/>
    <property type="match status" value="1"/>
</dbReference>
<gene>
    <name evidence="1" type="ORF">FNV43_RR08055</name>
</gene>
<comment type="caution">
    <text evidence="1">The sequence shown here is derived from an EMBL/GenBank/DDBJ whole genome shotgun (WGS) entry which is preliminary data.</text>
</comment>
<accession>A0A8K0HGX1</accession>
<name>A0A8K0HGX1_9ROSA</name>
<keyword evidence="2" id="KW-1185">Reference proteome</keyword>
<evidence type="ECO:0000313" key="1">
    <source>
        <dbReference type="EMBL" id="KAF3451959.1"/>
    </source>
</evidence>
<organism evidence="1 2">
    <name type="scientific">Rhamnella rubrinervis</name>
    <dbReference type="NCBI Taxonomy" id="2594499"/>
    <lineage>
        <taxon>Eukaryota</taxon>
        <taxon>Viridiplantae</taxon>
        <taxon>Streptophyta</taxon>
        <taxon>Embryophyta</taxon>
        <taxon>Tracheophyta</taxon>
        <taxon>Spermatophyta</taxon>
        <taxon>Magnoliopsida</taxon>
        <taxon>eudicotyledons</taxon>
        <taxon>Gunneridae</taxon>
        <taxon>Pentapetalae</taxon>
        <taxon>rosids</taxon>
        <taxon>fabids</taxon>
        <taxon>Rosales</taxon>
        <taxon>Rhamnaceae</taxon>
        <taxon>rhamnoid group</taxon>
        <taxon>Rhamneae</taxon>
        <taxon>Rhamnella</taxon>
    </lineage>
</organism>
<dbReference type="InterPro" id="IPR004926">
    <property type="entry name" value="LEA_3a"/>
</dbReference>